<dbReference type="VEuPathDB" id="VectorBase:ISCP_033255"/>
<dbReference type="GO" id="GO:0080019">
    <property type="term" value="F:alcohol-forming very long-chain fatty acyl-CoA reductase activity"/>
    <property type="evidence" value="ECO:0007669"/>
    <property type="project" value="InterPro"/>
</dbReference>
<dbReference type="EMBL" id="ABJB010351316">
    <property type="status" value="NOT_ANNOTATED_CDS"/>
    <property type="molecule type" value="Genomic_DNA"/>
</dbReference>
<dbReference type="GO" id="GO:0102965">
    <property type="term" value="F:alcohol-forming long-chain fatty acyl-CoA reductase activity"/>
    <property type="evidence" value="ECO:0007669"/>
    <property type="project" value="UniProtKB-EC"/>
</dbReference>
<proteinExistence type="inferred from homology"/>
<dbReference type="SUPFAM" id="SSF51735">
    <property type="entry name" value="NAD(P)-binding Rossmann-fold domains"/>
    <property type="match status" value="1"/>
</dbReference>
<dbReference type="EMBL" id="ABJB010019200">
    <property type="status" value="NOT_ANNOTATED_CDS"/>
    <property type="molecule type" value="Genomic_DNA"/>
</dbReference>
<dbReference type="Gene3D" id="3.40.50.720">
    <property type="entry name" value="NAD(P)-binding Rossmann-like Domain"/>
    <property type="match status" value="1"/>
</dbReference>
<dbReference type="InParanoid" id="B7PVT5"/>
<comment type="catalytic activity">
    <reaction evidence="1">
        <text>a long-chain fatty acyl-CoA + 2 NADPH + 2 H(+) = a long-chain primary fatty alcohol + 2 NADP(+) + CoA</text>
        <dbReference type="Rhea" id="RHEA:52716"/>
        <dbReference type="ChEBI" id="CHEBI:15378"/>
        <dbReference type="ChEBI" id="CHEBI:57287"/>
        <dbReference type="ChEBI" id="CHEBI:57783"/>
        <dbReference type="ChEBI" id="CHEBI:58349"/>
        <dbReference type="ChEBI" id="CHEBI:77396"/>
        <dbReference type="ChEBI" id="CHEBI:83139"/>
        <dbReference type="EC" id="1.2.1.84"/>
    </reaction>
</comment>
<sequence length="123" mass="14117">ALLEKLLRSCPGIGRIYLLIRPKRDFSPTRRLELLLRSACFERLRQECPSSLNKLVVVDGDIREEKLGLKSGDYERLASDVSMVFHTAADVRFNQSLRNAVKINMEGTKHVLDLCHHIKKMKV</sequence>
<reference evidence="4" key="2">
    <citation type="submission" date="2020-05" db="UniProtKB">
        <authorList>
            <consortium name="EnsemblMetazoa"/>
        </authorList>
    </citation>
    <scope>IDENTIFICATION</scope>
    <source>
        <strain evidence="4">wikel</strain>
    </source>
</reference>
<organism>
    <name type="scientific">Ixodes scapularis</name>
    <name type="common">Black-legged tick</name>
    <name type="synonym">Deer tick</name>
    <dbReference type="NCBI Taxonomy" id="6945"/>
    <lineage>
        <taxon>Eukaryota</taxon>
        <taxon>Metazoa</taxon>
        <taxon>Ecdysozoa</taxon>
        <taxon>Arthropoda</taxon>
        <taxon>Chelicerata</taxon>
        <taxon>Arachnida</taxon>
        <taxon>Acari</taxon>
        <taxon>Parasitiformes</taxon>
        <taxon>Ixodida</taxon>
        <taxon>Ixodoidea</taxon>
        <taxon>Ixodidae</taxon>
        <taxon>Ixodinae</taxon>
        <taxon>Ixodes</taxon>
    </lineage>
</organism>
<comment type="similarity">
    <text evidence="1">Belongs to the fatty acyl-CoA reductase family.</text>
</comment>
<dbReference type="EMBL" id="ABJB011139214">
    <property type="status" value="NOT_ANNOTATED_CDS"/>
    <property type="molecule type" value="Genomic_DNA"/>
</dbReference>
<dbReference type="OrthoDB" id="6512824at2759"/>
<dbReference type="EnsemblMetazoa" id="ISCW007424-RA">
    <property type="protein sequence ID" value="ISCW007424-PA"/>
    <property type="gene ID" value="ISCW007424"/>
</dbReference>
<dbReference type="InterPro" id="IPR013120">
    <property type="entry name" value="FAR_NAD-bd"/>
</dbReference>
<name>B7PVT5_IXOSC</name>
<protein>
    <recommendedName>
        <fullName evidence="1">Fatty acyl-CoA reductase</fullName>
        <ecNumber evidence="1">1.2.1.84</ecNumber>
    </recommendedName>
</protein>
<keyword evidence="1" id="KW-0443">Lipid metabolism</keyword>
<feature type="non-terminal residue" evidence="3">
    <location>
        <position position="123"/>
    </location>
</feature>
<keyword evidence="1" id="KW-0560">Oxidoreductase</keyword>
<dbReference type="EMBL" id="DS802156">
    <property type="protein sequence ID" value="EEC10707.1"/>
    <property type="molecule type" value="Genomic_DNA"/>
</dbReference>
<evidence type="ECO:0000313" key="4">
    <source>
        <dbReference type="EnsemblMetazoa" id="ISCW007424-PA"/>
    </source>
</evidence>
<evidence type="ECO:0000313" key="3">
    <source>
        <dbReference type="EMBL" id="EEC10707.1"/>
    </source>
</evidence>
<dbReference type="EC" id="1.2.1.84" evidence="1"/>
<evidence type="ECO:0000259" key="2">
    <source>
        <dbReference type="Pfam" id="PF07993"/>
    </source>
</evidence>
<feature type="domain" description="Thioester reductase (TE)" evidence="2">
    <location>
        <begin position="2"/>
        <end position="121"/>
    </location>
</feature>
<dbReference type="Proteomes" id="UP000001555">
    <property type="component" value="Unassembled WGS sequence"/>
</dbReference>
<keyword evidence="5" id="KW-1185">Reference proteome</keyword>
<dbReference type="PaxDb" id="6945-B7PVT5"/>
<dbReference type="VEuPathDB" id="VectorBase:ISCI001831"/>
<keyword evidence="1" id="KW-0444">Lipid biosynthesis</keyword>
<dbReference type="InterPro" id="IPR026055">
    <property type="entry name" value="FAR"/>
</dbReference>
<comment type="function">
    <text evidence="1">Catalyzes the reduction of fatty acyl-CoA to fatty alcohols.</text>
</comment>
<evidence type="ECO:0000256" key="1">
    <source>
        <dbReference type="RuleBase" id="RU363097"/>
    </source>
</evidence>
<accession>B7PVT5</accession>
<dbReference type="InterPro" id="IPR036291">
    <property type="entry name" value="NAD(P)-bd_dom_sf"/>
</dbReference>
<reference evidence="3 5" key="1">
    <citation type="submission" date="2008-03" db="EMBL/GenBank/DDBJ databases">
        <title>Annotation of Ixodes scapularis.</title>
        <authorList>
            <consortium name="Ixodes scapularis Genome Project Consortium"/>
            <person name="Caler E."/>
            <person name="Hannick L.I."/>
            <person name="Bidwell S."/>
            <person name="Joardar V."/>
            <person name="Thiagarajan M."/>
            <person name="Amedeo P."/>
            <person name="Galinsky K.J."/>
            <person name="Schobel S."/>
            <person name="Inman J."/>
            <person name="Hostetler J."/>
            <person name="Miller J."/>
            <person name="Hammond M."/>
            <person name="Megy K."/>
            <person name="Lawson D."/>
            <person name="Kodira C."/>
            <person name="Sutton G."/>
            <person name="Meyer J."/>
            <person name="Hill C.A."/>
            <person name="Birren B."/>
            <person name="Nene V."/>
            <person name="Collins F."/>
            <person name="Alarcon-Chaidez F."/>
            <person name="Wikel S."/>
            <person name="Strausberg R."/>
        </authorList>
    </citation>
    <scope>NUCLEOTIDE SEQUENCE [LARGE SCALE GENOMIC DNA]</scope>
    <source>
        <strain evidence="5">Wikel</strain>
        <strain evidence="3">Wikel colony</strain>
    </source>
</reference>
<dbReference type="AlphaFoldDB" id="B7PVT5"/>
<dbReference type="Pfam" id="PF07993">
    <property type="entry name" value="NAD_binding_4"/>
    <property type="match status" value="1"/>
</dbReference>
<dbReference type="PANTHER" id="PTHR11011:SF116">
    <property type="entry name" value="FATTY ACYL-COA REDUCTASE CG5065-RELATED"/>
    <property type="match status" value="1"/>
</dbReference>
<gene>
    <name evidence="3" type="ORF">IscW_ISCW007424</name>
</gene>
<feature type="non-terminal residue" evidence="3">
    <location>
        <position position="1"/>
    </location>
</feature>
<dbReference type="VEuPathDB" id="VectorBase:ISCW007424"/>
<evidence type="ECO:0000313" key="5">
    <source>
        <dbReference type="Proteomes" id="UP000001555"/>
    </source>
</evidence>
<dbReference type="PANTHER" id="PTHR11011">
    <property type="entry name" value="MALE STERILITY PROTEIN 2-RELATED"/>
    <property type="match status" value="1"/>
</dbReference>
<dbReference type="STRING" id="6945.B7PVT5"/>
<keyword evidence="1" id="KW-0521">NADP</keyword>
<dbReference type="GO" id="GO:1901568">
    <property type="term" value="P:fatty acid derivative metabolic process"/>
    <property type="evidence" value="ECO:0007669"/>
    <property type="project" value="UniProtKB-ARBA"/>
</dbReference>
<dbReference type="HOGENOM" id="CLU_024661_2_2_1"/>